<dbReference type="SFLD" id="SFLDS00029">
    <property type="entry name" value="Radical_SAM"/>
    <property type="match status" value="1"/>
</dbReference>
<protein>
    <submittedName>
        <fullName evidence="8">Radical SAM protein</fullName>
    </submittedName>
</protein>
<dbReference type="NCBIfam" id="TIGR04085">
    <property type="entry name" value="rSAM_more_4Fe4S"/>
    <property type="match status" value="1"/>
</dbReference>
<comment type="cofactor">
    <cofactor evidence="1">
        <name>[4Fe-4S] cluster</name>
        <dbReference type="ChEBI" id="CHEBI:49883"/>
    </cofactor>
</comment>
<evidence type="ECO:0000256" key="1">
    <source>
        <dbReference type="ARBA" id="ARBA00001966"/>
    </source>
</evidence>
<evidence type="ECO:0000313" key="9">
    <source>
        <dbReference type="Proteomes" id="UP001232493"/>
    </source>
</evidence>
<keyword evidence="4" id="KW-0479">Metal-binding</keyword>
<dbReference type="Gene3D" id="3.20.20.70">
    <property type="entry name" value="Aldolase class I"/>
    <property type="match status" value="1"/>
</dbReference>
<reference evidence="8 9" key="1">
    <citation type="submission" date="2021-02" db="EMBL/GenBank/DDBJ databases">
        <title>Characterization of Marinitoga sp. nov. str. BP5-C20A.</title>
        <authorList>
            <person name="Erauso G."/>
            <person name="Postec A."/>
        </authorList>
    </citation>
    <scope>NUCLEOTIDE SEQUENCE [LARGE SCALE GENOMIC DNA]</scope>
    <source>
        <strain evidence="8 9">BP5-C20A</strain>
    </source>
</reference>
<dbReference type="Proteomes" id="UP001232493">
    <property type="component" value="Chromosome"/>
</dbReference>
<evidence type="ECO:0000313" key="8">
    <source>
        <dbReference type="EMBL" id="WGS64907.1"/>
    </source>
</evidence>
<keyword evidence="9" id="KW-1185">Reference proteome</keyword>
<dbReference type="Pfam" id="PF13186">
    <property type="entry name" value="SPASM"/>
    <property type="match status" value="1"/>
</dbReference>
<dbReference type="EMBL" id="CP069362">
    <property type="protein sequence ID" value="WGS64907.1"/>
    <property type="molecule type" value="Genomic_DNA"/>
</dbReference>
<dbReference type="PIRSF" id="PIRSF037420">
    <property type="entry name" value="PQQ_syn_pqqE"/>
    <property type="match status" value="1"/>
</dbReference>
<dbReference type="PANTHER" id="PTHR11228">
    <property type="entry name" value="RADICAL SAM DOMAIN PROTEIN"/>
    <property type="match status" value="1"/>
</dbReference>
<dbReference type="PANTHER" id="PTHR11228:SF7">
    <property type="entry name" value="PQQA PEPTIDE CYCLASE"/>
    <property type="match status" value="1"/>
</dbReference>
<dbReference type="Pfam" id="PF04055">
    <property type="entry name" value="Radical_SAM"/>
    <property type="match status" value="1"/>
</dbReference>
<evidence type="ECO:0000256" key="6">
    <source>
        <dbReference type="ARBA" id="ARBA00023014"/>
    </source>
</evidence>
<keyword evidence="5" id="KW-0408">Iron</keyword>
<name>A0ABY8PQK9_9BACT</name>
<dbReference type="CDD" id="cd21109">
    <property type="entry name" value="SPASM"/>
    <property type="match status" value="1"/>
</dbReference>
<feature type="domain" description="Radical SAM core" evidence="7">
    <location>
        <begin position="21"/>
        <end position="227"/>
    </location>
</feature>
<dbReference type="InterPro" id="IPR007197">
    <property type="entry name" value="rSAM"/>
</dbReference>
<organism evidence="8 9">
    <name type="scientific">Marinitoga aeolica</name>
    <dbReference type="NCBI Taxonomy" id="2809031"/>
    <lineage>
        <taxon>Bacteria</taxon>
        <taxon>Thermotogati</taxon>
        <taxon>Thermotogota</taxon>
        <taxon>Thermotogae</taxon>
        <taxon>Petrotogales</taxon>
        <taxon>Petrotogaceae</taxon>
        <taxon>Marinitoga</taxon>
    </lineage>
</organism>
<evidence type="ECO:0000256" key="4">
    <source>
        <dbReference type="ARBA" id="ARBA00022723"/>
    </source>
</evidence>
<dbReference type="SUPFAM" id="SSF102114">
    <property type="entry name" value="Radical SAM enzymes"/>
    <property type="match status" value="1"/>
</dbReference>
<dbReference type="SFLD" id="SFLDG01067">
    <property type="entry name" value="SPASM/twitch_domain_containing"/>
    <property type="match status" value="1"/>
</dbReference>
<accession>A0ABY8PQK9</accession>
<dbReference type="SFLD" id="SFLDG01386">
    <property type="entry name" value="main_SPASM_domain-containing"/>
    <property type="match status" value="1"/>
</dbReference>
<dbReference type="PROSITE" id="PS51918">
    <property type="entry name" value="RADICAL_SAM"/>
    <property type="match status" value="1"/>
</dbReference>
<dbReference type="RefSeq" id="WP_280998936.1">
    <property type="nucleotide sequence ID" value="NZ_CP069362.1"/>
</dbReference>
<dbReference type="InterPro" id="IPR023885">
    <property type="entry name" value="4Fe4S-binding_SPASM_dom"/>
</dbReference>
<proteinExistence type="predicted"/>
<keyword evidence="3" id="KW-0949">S-adenosyl-L-methionine</keyword>
<keyword evidence="6" id="KW-0411">Iron-sulfur</keyword>
<dbReference type="InterPro" id="IPR050377">
    <property type="entry name" value="Radical_SAM_PqqE_MftC-like"/>
</dbReference>
<dbReference type="CDD" id="cd01335">
    <property type="entry name" value="Radical_SAM"/>
    <property type="match status" value="1"/>
</dbReference>
<dbReference type="InterPro" id="IPR017200">
    <property type="entry name" value="PqqE-like"/>
</dbReference>
<evidence type="ECO:0000259" key="7">
    <source>
        <dbReference type="PROSITE" id="PS51918"/>
    </source>
</evidence>
<gene>
    <name evidence="8" type="ORF">JRV97_11205</name>
</gene>
<keyword evidence="2" id="KW-0004">4Fe-4S</keyword>
<sequence length="345" mass="40270">MRIYDENSFSYQNIVQKAYNERIPLIATIEILNLCNLKCLHCYIPEHNNMGLEYEFIIHLFKQLRKLGTFELVLTGGEIFLRKDIIDIVKRARAMGFRVTLLSNATIINDQQIKSLSDLFITEFSTTIFSLNEKINDMITGVKGSLKRILSNIMKMKEQGINIEIKTPLMKQNKDSYKELQEFCIKNGFKYSPNPIIISKTNGDETPKKNSLDFNDLLKFYKDIPIQIEKGIFKNNNSDDLCPNLKYSIYIDSNKNVYPCNSFLYKIGDLKKQNLKDIWYNSNKLKYIYSLTKYDLKDCKTCYLKDFCNRCPGFAYSEDNTFLGCSSLDKRNAEVFKYLCEKEGR</sequence>
<evidence type="ECO:0000256" key="2">
    <source>
        <dbReference type="ARBA" id="ARBA00022485"/>
    </source>
</evidence>
<dbReference type="InterPro" id="IPR013785">
    <property type="entry name" value="Aldolase_TIM"/>
</dbReference>
<dbReference type="InterPro" id="IPR058240">
    <property type="entry name" value="rSAM_sf"/>
</dbReference>
<evidence type="ECO:0000256" key="3">
    <source>
        <dbReference type="ARBA" id="ARBA00022691"/>
    </source>
</evidence>
<evidence type="ECO:0000256" key="5">
    <source>
        <dbReference type="ARBA" id="ARBA00023004"/>
    </source>
</evidence>